<dbReference type="AlphaFoldDB" id="A0A0L8APA4"/>
<organism evidence="1 2">
    <name type="scientific">Roseivirga seohaensis subsp. aquiponti</name>
    <dbReference type="NCBI Taxonomy" id="1566026"/>
    <lineage>
        <taxon>Bacteria</taxon>
        <taxon>Pseudomonadati</taxon>
        <taxon>Bacteroidota</taxon>
        <taxon>Cytophagia</taxon>
        <taxon>Cytophagales</taxon>
        <taxon>Roseivirgaceae</taxon>
        <taxon>Roseivirga</taxon>
    </lineage>
</organism>
<dbReference type="PATRIC" id="fig|1566026.4.peg.2470"/>
<name>A0A0L8APA4_9BACT</name>
<dbReference type="OrthoDB" id="982498at2"/>
<comment type="caution">
    <text evidence="1">The sequence shown here is derived from an EMBL/GenBank/DDBJ whole genome shotgun (WGS) entry which is preliminary data.</text>
</comment>
<accession>A0A0L8APA4</accession>
<protein>
    <submittedName>
        <fullName evidence="1">Uncharacterized protein</fullName>
    </submittedName>
</protein>
<reference evidence="2" key="1">
    <citation type="submission" date="2014-11" db="EMBL/GenBank/DDBJ databases">
        <title>Genome sequencing of Roseivirga sp. D-25.</title>
        <authorList>
            <person name="Selvaratnam C."/>
            <person name="Thevarajoo S."/>
            <person name="Goh K.M."/>
            <person name="Eee R."/>
            <person name="Chan K.-G."/>
            <person name="Chong C.S."/>
        </authorList>
    </citation>
    <scope>NUCLEOTIDE SEQUENCE [LARGE SCALE GENOMIC DNA]</scope>
    <source>
        <strain evidence="2">D-25</strain>
    </source>
</reference>
<keyword evidence="2" id="KW-1185">Reference proteome</keyword>
<dbReference type="Proteomes" id="UP000036908">
    <property type="component" value="Unassembled WGS sequence"/>
</dbReference>
<evidence type="ECO:0000313" key="1">
    <source>
        <dbReference type="EMBL" id="KOF04066.1"/>
    </source>
</evidence>
<sequence length="119" mass="13285">MKFITTVLLVLTSLSFSLQDNSKVIGDWNGKIVTPNGDLEIIIHLTENEKALKATMDSPMQNAYGLAFDEVSFKENVLKLKMEAIGGTYEGTLKDGKFTGKWKQSGQILDMNLEKKEKN</sequence>
<dbReference type="RefSeq" id="WP_053222298.1">
    <property type="nucleotide sequence ID" value="NZ_JSVA01000004.1"/>
</dbReference>
<proteinExistence type="predicted"/>
<evidence type="ECO:0000313" key="2">
    <source>
        <dbReference type="Proteomes" id="UP000036908"/>
    </source>
</evidence>
<gene>
    <name evidence="1" type="ORF">OB69_03495</name>
</gene>
<dbReference type="EMBL" id="JSVA01000004">
    <property type="protein sequence ID" value="KOF04066.1"/>
    <property type="molecule type" value="Genomic_DNA"/>
</dbReference>